<evidence type="ECO:0000256" key="4">
    <source>
        <dbReference type="ARBA" id="ARBA00022833"/>
    </source>
</evidence>
<comment type="similarity">
    <text evidence="6">Belongs to the archaeal Rpo10/eukaryotic RPB10 RNA polymerase subunit family.</text>
</comment>
<keyword evidence="7" id="KW-1133">Transmembrane helix</keyword>
<evidence type="ECO:0000256" key="2">
    <source>
        <dbReference type="ARBA" id="ARBA00022478"/>
    </source>
</evidence>
<evidence type="ECO:0000256" key="3">
    <source>
        <dbReference type="ARBA" id="ARBA00022723"/>
    </source>
</evidence>
<feature type="transmembrane region" description="Helical" evidence="7">
    <location>
        <begin position="7"/>
        <end position="25"/>
    </location>
</feature>
<evidence type="ECO:0000256" key="6">
    <source>
        <dbReference type="ARBA" id="ARBA00025720"/>
    </source>
</evidence>
<gene>
    <name evidence="8" type="ORF">MtrunA17_Chr5g0413391</name>
</gene>
<organism evidence="8">
    <name type="scientific">Medicago truncatula</name>
    <name type="common">Barrel medic</name>
    <name type="synonym">Medicago tribuloides</name>
    <dbReference type="NCBI Taxonomy" id="3880"/>
    <lineage>
        <taxon>Eukaryota</taxon>
        <taxon>Viridiplantae</taxon>
        <taxon>Streptophyta</taxon>
        <taxon>Embryophyta</taxon>
        <taxon>Tracheophyta</taxon>
        <taxon>Spermatophyta</taxon>
        <taxon>Magnoliopsida</taxon>
        <taxon>eudicotyledons</taxon>
        <taxon>Gunneridae</taxon>
        <taxon>Pentapetalae</taxon>
        <taxon>rosids</taxon>
        <taxon>fabids</taxon>
        <taxon>Fabales</taxon>
        <taxon>Fabaceae</taxon>
        <taxon>Papilionoideae</taxon>
        <taxon>50 kb inversion clade</taxon>
        <taxon>NPAAA clade</taxon>
        <taxon>Hologalegina</taxon>
        <taxon>IRL clade</taxon>
        <taxon>Trifolieae</taxon>
        <taxon>Medicago</taxon>
    </lineage>
</organism>
<keyword evidence="5" id="KW-0804">Transcription</keyword>
<keyword evidence="8" id="KW-0238">DNA-binding</keyword>
<proteinExistence type="inferred from homology"/>
<keyword evidence="7" id="KW-0812">Transmembrane</keyword>
<dbReference type="FunFam" id="1.10.10.60:FF:000024">
    <property type="entry name" value="DNA-directed RNA polymerases I, II, and III subunit"/>
    <property type="match status" value="1"/>
</dbReference>
<dbReference type="GO" id="GO:0003677">
    <property type="term" value="F:DNA binding"/>
    <property type="evidence" value="ECO:0007669"/>
    <property type="project" value="UniProtKB-KW"/>
</dbReference>
<dbReference type="InterPro" id="IPR023580">
    <property type="entry name" value="RNA_pol_su_RPB10"/>
</dbReference>
<dbReference type="AlphaFoldDB" id="A0A396HR35"/>
<dbReference type="Pfam" id="PF01194">
    <property type="entry name" value="RNA_pol_N"/>
    <property type="match status" value="1"/>
</dbReference>
<reference evidence="8" key="1">
    <citation type="journal article" date="2018" name="Nat. Plants">
        <title>Whole-genome landscape of Medicago truncatula symbiotic genes.</title>
        <authorList>
            <person name="Pecrix Y."/>
            <person name="Gamas P."/>
            <person name="Carrere S."/>
        </authorList>
    </citation>
    <scope>NUCLEOTIDE SEQUENCE</scope>
    <source>
        <tissue evidence="8">Leaves</tissue>
    </source>
</reference>
<name>A0A396HR35_MEDTR</name>
<dbReference type="SUPFAM" id="SSF46924">
    <property type="entry name" value="RNA polymerase subunit RPB10"/>
    <property type="match status" value="1"/>
</dbReference>
<dbReference type="GO" id="GO:0046872">
    <property type="term" value="F:metal ion binding"/>
    <property type="evidence" value="ECO:0007669"/>
    <property type="project" value="UniProtKB-KW"/>
</dbReference>
<keyword evidence="8" id="KW-0371">Homeobox</keyword>
<keyword evidence="7" id="KW-0472">Membrane</keyword>
<accession>A0A396HR35</accession>
<dbReference type="EC" id="2.7.7.6" evidence="8"/>
<dbReference type="OrthoDB" id="10258858at2759"/>
<dbReference type="InterPro" id="IPR000268">
    <property type="entry name" value="RPABC5/Rpb10"/>
</dbReference>
<dbReference type="Proteomes" id="UP000265566">
    <property type="component" value="Chromosome 5"/>
</dbReference>
<evidence type="ECO:0000313" key="8">
    <source>
        <dbReference type="EMBL" id="RHN55038.1"/>
    </source>
</evidence>
<dbReference type="GO" id="GO:0006351">
    <property type="term" value="P:DNA-templated transcription"/>
    <property type="evidence" value="ECO:0007669"/>
    <property type="project" value="InterPro"/>
</dbReference>
<protein>
    <submittedName>
        <fullName evidence="8">Putative DNA-directed RNA polymerase transcription regulator Homeodomain-LIKE family</fullName>
        <ecNumber evidence="8">2.7.7.6</ecNumber>
    </submittedName>
</protein>
<keyword evidence="8" id="KW-0548">Nucleotidyltransferase</keyword>
<dbReference type="EMBL" id="PSQE01000005">
    <property type="protein sequence ID" value="RHN55038.1"/>
    <property type="molecule type" value="Genomic_DNA"/>
</dbReference>
<dbReference type="Gramene" id="rna30161">
    <property type="protein sequence ID" value="RHN55038.1"/>
    <property type="gene ID" value="gene30161"/>
</dbReference>
<comment type="subcellular location">
    <subcellularLocation>
        <location evidence="1">Nucleus</location>
    </subcellularLocation>
</comment>
<comment type="caution">
    <text evidence="8">The sequence shown here is derived from an EMBL/GenBank/DDBJ whole genome shotgun (WGS) entry which is preliminary data.</text>
</comment>
<keyword evidence="4" id="KW-0862">Zinc</keyword>
<evidence type="ECO:0000256" key="7">
    <source>
        <dbReference type="SAM" id="Phobius"/>
    </source>
</evidence>
<dbReference type="PANTHER" id="PTHR23431">
    <property type="entry name" value="DNA-DIRECTED RNA POLYMERASES I, II, AND III SUBUNIT RPABC5 FAMILY MEMBER"/>
    <property type="match status" value="1"/>
</dbReference>
<evidence type="ECO:0000256" key="1">
    <source>
        <dbReference type="ARBA" id="ARBA00004123"/>
    </source>
</evidence>
<keyword evidence="3" id="KW-0479">Metal-binding</keyword>
<keyword evidence="8" id="KW-0808">Transferase</keyword>
<sequence>MRCKKTLVDGVPFLFWCVWIFSVVIESCPNPQYMHLMVVGDKWDTYLELLQSGYTEGDALDSLGLVRYCCRRMLMTHVELIDKLLNYNPLEKHGAN</sequence>
<dbReference type="GO" id="GO:0003899">
    <property type="term" value="F:DNA-directed RNA polymerase activity"/>
    <property type="evidence" value="ECO:0007669"/>
    <property type="project" value="UniProtKB-EC"/>
</dbReference>
<evidence type="ECO:0000256" key="5">
    <source>
        <dbReference type="ARBA" id="ARBA00023163"/>
    </source>
</evidence>
<keyword evidence="2 8" id="KW-0240">DNA-directed RNA polymerase</keyword>
<dbReference type="GO" id="GO:0005665">
    <property type="term" value="C:RNA polymerase II, core complex"/>
    <property type="evidence" value="ECO:0007669"/>
    <property type="project" value="UniProtKB-ARBA"/>
</dbReference>
<dbReference type="Gene3D" id="1.10.10.60">
    <property type="entry name" value="Homeodomain-like"/>
    <property type="match status" value="1"/>
</dbReference>
<dbReference type="PANTHER" id="PTHR23431:SF9">
    <property type="entry name" value="DNA-DIRECTED RNA POLYMERASE SUBUNIT 10-LIKE PROTEIN"/>
    <property type="match status" value="1"/>
</dbReference>